<name>A0ABN9BMQ8_9NEOB</name>
<evidence type="ECO:0000313" key="1">
    <source>
        <dbReference type="EMBL" id="CAI9548596.1"/>
    </source>
</evidence>
<dbReference type="Proteomes" id="UP001162483">
    <property type="component" value="Unassembled WGS sequence"/>
</dbReference>
<dbReference type="EMBL" id="CATNWA010004749">
    <property type="protein sequence ID" value="CAI9548596.1"/>
    <property type="molecule type" value="Genomic_DNA"/>
</dbReference>
<accession>A0ABN9BMQ8</accession>
<keyword evidence="2" id="KW-1185">Reference proteome</keyword>
<reference evidence="1" key="1">
    <citation type="submission" date="2023-05" db="EMBL/GenBank/DDBJ databases">
        <authorList>
            <person name="Stuckert A."/>
        </authorList>
    </citation>
    <scope>NUCLEOTIDE SEQUENCE</scope>
</reference>
<protein>
    <submittedName>
        <fullName evidence="1">Uncharacterized protein</fullName>
    </submittedName>
</protein>
<feature type="non-terminal residue" evidence="1">
    <location>
        <position position="131"/>
    </location>
</feature>
<gene>
    <name evidence="1" type="ORF">SPARVUS_LOCUS3183181</name>
</gene>
<organism evidence="1 2">
    <name type="scientific">Staurois parvus</name>
    <dbReference type="NCBI Taxonomy" id="386267"/>
    <lineage>
        <taxon>Eukaryota</taxon>
        <taxon>Metazoa</taxon>
        <taxon>Chordata</taxon>
        <taxon>Craniata</taxon>
        <taxon>Vertebrata</taxon>
        <taxon>Euteleostomi</taxon>
        <taxon>Amphibia</taxon>
        <taxon>Batrachia</taxon>
        <taxon>Anura</taxon>
        <taxon>Neobatrachia</taxon>
        <taxon>Ranoidea</taxon>
        <taxon>Ranidae</taxon>
        <taxon>Staurois</taxon>
    </lineage>
</organism>
<evidence type="ECO:0000313" key="2">
    <source>
        <dbReference type="Proteomes" id="UP001162483"/>
    </source>
</evidence>
<comment type="caution">
    <text evidence="1">The sequence shown here is derived from an EMBL/GenBank/DDBJ whole genome shotgun (WGS) entry which is preliminary data.</text>
</comment>
<sequence>MFVWDGKQVGGLPVHSGPDCTPVLLTIMRPCKDQNNGSSPKYSESQRVFPSNLHLRDVQEKLAGSPSLESLLCSPSTENSEGWSVFALEDLDKTLHMLGLKDGSSLLLLDSHDEGEMVLATENKSAEDLNL</sequence>
<proteinExistence type="predicted"/>